<comment type="similarity">
    <text evidence="1">Belongs to the beta type-B retroviral polymerase family. HERV class-II K(HML-2) pol subfamily.</text>
</comment>
<feature type="domain" description="Integrase catalytic" evidence="17">
    <location>
        <begin position="1304"/>
        <end position="1462"/>
    </location>
</feature>
<evidence type="ECO:0000256" key="8">
    <source>
        <dbReference type="ARBA" id="ARBA00022801"/>
    </source>
</evidence>
<dbReference type="Proteomes" id="UP000005207">
    <property type="component" value="Linkage group LG3"/>
</dbReference>
<dbReference type="InterPro" id="IPR000477">
    <property type="entry name" value="RT_dom"/>
</dbReference>
<dbReference type="Gene3D" id="3.30.420.10">
    <property type="entry name" value="Ribonuclease H-like superfamily/Ribonuclease H"/>
    <property type="match status" value="1"/>
</dbReference>
<keyword evidence="5" id="KW-0548">Nucleotidyltransferase</keyword>
<dbReference type="InterPro" id="IPR041577">
    <property type="entry name" value="RT_RNaseH_2"/>
</dbReference>
<dbReference type="Pfam" id="PF00078">
    <property type="entry name" value="RVT_1"/>
    <property type="match status" value="1"/>
</dbReference>
<feature type="domain" description="Reverse transcriptase" evidence="16">
    <location>
        <begin position="709"/>
        <end position="888"/>
    </location>
</feature>
<dbReference type="PANTHER" id="PTHR37984:SF5">
    <property type="entry name" value="PROTEIN NYNRIN-LIKE"/>
    <property type="match status" value="1"/>
</dbReference>
<dbReference type="GO" id="GO:0004523">
    <property type="term" value="F:RNA-DNA hybrid ribonuclease activity"/>
    <property type="evidence" value="ECO:0007669"/>
    <property type="project" value="UniProtKB-EC"/>
</dbReference>
<dbReference type="Pfam" id="PF17921">
    <property type="entry name" value="Integrase_H2C2"/>
    <property type="match status" value="1"/>
</dbReference>
<dbReference type="InterPro" id="IPR043128">
    <property type="entry name" value="Rev_trsase/Diguanyl_cyclase"/>
</dbReference>
<dbReference type="GO" id="GO:0006508">
    <property type="term" value="P:proteolysis"/>
    <property type="evidence" value="ECO:0007669"/>
    <property type="project" value="UniProtKB-KW"/>
</dbReference>
<dbReference type="FunFam" id="3.30.420.10:FF:000032">
    <property type="entry name" value="Retrovirus-related Pol polyprotein from transposon 297-like Protein"/>
    <property type="match status" value="1"/>
</dbReference>
<reference evidence="18" key="2">
    <citation type="submission" date="2025-08" db="UniProtKB">
        <authorList>
            <consortium name="Ensembl"/>
        </authorList>
    </citation>
    <scope>IDENTIFICATION</scope>
</reference>
<dbReference type="FunFam" id="3.10.20.370:FF:000001">
    <property type="entry name" value="Retrovirus-related Pol polyprotein from transposon 17.6-like protein"/>
    <property type="match status" value="1"/>
</dbReference>
<evidence type="ECO:0000256" key="5">
    <source>
        <dbReference type="ARBA" id="ARBA00022695"/>
    </source>
</evidence>
<keyword evidence="13" id="KW-0175">Coiled coil</keyword>
<evidence type="ECO:0000256" key="14">
    <source>
        <dbReference type="SAM" id="MobiDB-lite"/>
    </source>
</evidence>
<dbReference type="GO" id="GO:0003964">
    <property type="term" value="F:RNA-directed DNA polymerase activity"/>
    <property type="evidence" value="ECO:0007669"/>
    <property type="project" value="UniProtKB-KW"/>
</dbReference>
<evidence type="ECO:0000256" key="9">
    <source>
        <dbReference type="ARBA" id="ARBA00022918"/>
    </source>
</evidence>
<keyword evidence="6" id="KW-0540">Nuclease</keyword>
<evidence type="ECO:0000313" key="18">
    <source>
        <dbReference type="Ensembl" id="ENSONIP00000032357.1"/>
    </source>
</evidence>
<dbReference type="PROSITE" id="PS50994">
    <property type="entry name" value="INTEGRASE"/>
    <property type="match status" value="1"/>
</dbReference>
<dbReference type="GO" id="GO:0008233">
    <property type="term" value="F:peptidase activity"/>
    <property type="evidence" value="ECO:0007669"/>
    <property type="project" value="UniProtKB-KW"/>
</dbReference>
<dbReference type="FunFam" id="3.10.10.10:FF:000007">
    <property type="entry name" value="Retrovirus-related Pol polyprotein from transposon 17.6-like Protein"/>
    <property type="match status" value="1"/>
</dbReference>
<dbReference type="SUPFAM" id="SSF50630">
    <property type="entry name" value="Acid proteases"/>
    <property type="match status" value="1"/>
</dbReference>
<dbReference type="FunFam" id="1.10.340.70:FF:000001">
    <property type="entry name" value="Retrovirus-related Pol polyprotein from transposon gypsy-like Protein"/>
    <property type="match status" value="1"/>
</dbReference>
<dbReference type="InterPro" id="IPR041588">
    <property type="entry name" value="Integrase_H2C2"/>
</dbReference>
<keyword evidence="7" id="KW-0255">Endonuclease</keyword>
<dbReference type="PROSITE" id="PS50878">
    <property type="entry name" value="RT_POL"/>
    <property type="match status" value="1"/>
</dbReference>
<dbReference type="PANTHER" id="PTHR37984">
    <property type="entry name" value="PROTEIN CBG26694"/>
    <property type="match status" value="1"/>
</dbReference>
<keyword evidence="19" id="KW-1185">Reference proteome</keyword>
<evidence type="ECO:0000256" key="6">
    <source>
        <dbReference type="ARBA" id="ARBA00022722"/>
    </source>
</evidence>
<feature type="region of interest" description="Disordered" evidence="14">
    <location>
        <begin position="1623"/>
        <end position="1661"/>
    </location>
</feature>
<evidence type="ECO:0000256" key="7">
    <source>
        <dbReference type="ARBA" id="ARBA00022759"/>
    </source>
</evidence>
<evidence type="ECO:0000256" key="11">
    <source>
        <dbReference type="ARBA" id="ARBA00039658"/>
    </source>
</evidence>
<reference evidence="19" key="1">
    <citation type="submission" date="2012-01" db="EMBL/GenBank/DDBJ databases">
        <title>The Genome Sequence of Oreochromis niloticus (Nile Tilapia).</title>
        <authorList>
            <consortium name="Broad Institute Genome Assembly Team"/>
            <consortium name="Broad Institute Sequencing Platform"/>
            <person name="Di Palma F."/>
            <person name="Johnson J."/>
            <person name="Lander E.S."/>
            <person name="Lindblad-Toh K."/>
        </authorList>
    </citation>
    <scope>NUCLEOTIDE SEQUENCE [LARGE SCALE GENOMIC DNA]</scope>
</reference>
<evidence type="ECO:0000313" key="19">
    <source>
        <dbReference type="Proteomes" id="UP000005207"/>
    </source>
</evidence>
<dbReference type="Gene3D" id="3.10.10.10">
    <property type="entry name" value="HIV Type 1 Reverse Transcriptase, subunit A, domain 1"/>
    <property type="match status" value="1"/>
</dbReference>
<sequence>MRQERGSEQPGTSAAATGSSTNGHSAVSAPATERLIYIPRDRKCPWFNGKTGIGIAEWVEEVQACLRVRHLSPADQALFIYDHLEGEPREEIKYRLPEEKDDPEKILTILQELYGCTKSYVSLQEEFFSRRQQEGETLQEFSHALMCLMDRVAKQSPHVLLNKDVLLRDQFVENVLDCFLRRELKQYVRSHPTATLMDVRREAILWEREGIPGGGRGRSYSVPSVAGFQHTVQEVPFSSNQAGTAPYHPELHELKEILKDQQKQLNQLTRSLAALNSVPKIYTASRNRTAICRRCQKVGHSARECTGEPTVKHAQPAGKVAQSSLNDTTCSSNQASFYPPEASSQGSGGGSLSSEAVVSNPESLVSACPYMKVLMGGVWVPCLVDTGSMVSTITESFFREHFESCGLDRLRSCNWLKLSAANGLAIPYIGYFELDVHLCGKEITRRGVLVVRDPPQGTMSAPGVLGMNVIRECYHELFAQHGSSFFNCPPVVQAPILIQQALQQCHQIQAKAPSERSSRVKVKGGRVCRVPGGTMKIVAATCSQHLPGEALFEPLSCGLPAGLLASPALLCVNRGTVYIPVVNVGVQDVVLSPHTTIGTLSYAHLVSSPQGLQEEGMAATISSQTVVSSVQDKIAAIELSTLTAQEQGHVRSLLYKYSGVFSDHDGDIGCTNLISHDIPLVEDTPVRQRYRRIPPSEYEAVKAHIRQLLEAQVIRESSNPFASPIVLVRKKDGSLRLCVDYRALNSKTRKDAFPLPRIDESLDALSGARWFSTLDLAAGYNQVPVTEKDKMKAAFCTPFGLFEWNRMPFGLCNAPSTFQRLMERIFGDQHCQSLLLYLDDVIVFSSTVEEHVSRLDVVLGRLQQEGLKAKLEKCSFFQSEVSYLGHVMSRDGVSTDPNKIEAVSKWPRPNHVSELRSFLGFASYYRRFVEGFAKLAAPLHRLVAELTGTKSRKPAIQVLSAAWTDECEKSFEGLKRRLVSALVLAYANFSLPFILEVDASYQGLGAVLSQEQAGKIRPIAYASRGLRPTERNMDNYSSMKLEFLALKWAMTEKFRDYLLGQKCTVYTDNNPLSHLSTAKLGATEQRWAAQLAAFDFTIKYRPGRSNKNADALSRQHPAEVTSVNELGIVSGTALPAPLQQVFGVKPLTEAVQATISVFPGHAPSDLRVLQEADPIIQEFLTFWIRRRGPDATERGQTSREVLGLVRQWRRLVEQGGVLYHKVSHPRGEEMLQVLFPKSLQGQVLHQLHQEHGHQGVKRTVDLVSQRCYWPGMYHDIQQWCQECERCQLAKDVQIYPNAYMGHLLASRPNQILAVDFTVLEPSRNGVENVLVMTDVFSKYTQAIPTHDQRASTVAEVLVKEWFCRFGVPGRIHSDQGRNFESSLVEQLCKMYGIEKSRTTPYHPTGNGQCERFNRTLHNLLRTLPTSRKRDWACYLPQVIFAYNTTVHQSTGESPFALMFGQDPQLPVDFLLGRIQEPVAGSTHDWVVEHQTRLRHAFEHANKRLGAAANWRKMRHDQHVRDAPLQEGQLVYLKEVGFSGRHKIQDVWSSVVYKVLKAPDQNGSVYTIAPVDSLSQVKHVHRSLLKNKVEGATTCPPSAPIQTLETTPVEELMQDGEWVLLVSEPTPAPSSCQQRPETPSPRRPDELEPSTSSAGSACPDQLPVMAGVHNDIAPLRRTNRGNAGTHPNPHHLPQAAGSRAIEAVNSQAPVPTTVTVFRPWQ</sequence>
<dbReference type="CDD" id="cd09274">
    <property type="entry name" value="RNase_HI_RT_Ty3"/>
    <property type="match status" value="1"/>
</dbReference>
<dbReference type="InterPro" id="IPR043502">
    <property type="entry name" value="DNA/RNA_pol_sf"/>
</dbReference>
<dbReference type="Pfam" id="PF00665">
    <property type="entry name" value="rve"/>
    <property type="match status" value="1"/>
</dbReference>
<accession>A0A669BA74</accession>
<dbReference type="EC" id="3.1.26.4" evidence="2"/>
<proteinExistence type="inferred from homology"/>
<feature type="compositionally biased region" description="Polar residues" evidence="14">
    <location>
        <begin position="9"/>
        <end position="25"/>
    </location>
</feature>
<dbReference type="InParanoid" id="A0A669BA74"/>
<dbReference type="Pfam" id="PF17919">
    <property type="entry name" value="RT_RNaseH_2"/>
    <property type="match status" value="1"/>
</dbReference>
<dbReference type="GO" id="GO:0008270">
    <property type="term" value="F:zinc ion binding"/>
    <property type="evidence" value="ECO:0007669"/>
    <property type="project" value="UniProtKB-KW"/>
</dbReference>
<feature type="region of interest" description="Disordered" evidence="14">
    <location>
        <begin position="303"/>
        <end position="326"/>
    </location>
</feature>
<feature type="coiled-coil region" evidence="13">
    <location>
        <begin position="251"/>
        <end position="278"/>
    </location>
</feature>
<dbReference type="InterPro" id="IPR012337">
    <property type="entry name" value="RNaseH-like_sf"/>
</dbReference>
<keyword evidence="9" id="KW-0695">RNA-directed DNA polymerase</keyword>
<keyword evidence="12" id="KW-0479">Metal-binding</keyword>
<dbReference type="OMA" id="HTISIDH"/>
<keyword evidence="12" id="KW-0862">Zinc</keyword>
<dbReference type="InterPro" id="IPR001584">
    <property type="entry name" value="Integrase_cat-core"/>
</dbReference>
<dbReference type="SUPFAM" id="SSF53098">
    <property type="entry name" value="Ribonuclease H-like"/>
    <property type="match status" value="1"/>
</dbReference>
<evidence type="ECO:0000259" key="15">
    <source>
        <dbReference type="PROSITE" id="PS50158"/>
    </source>
</evidence>
<dbReference type="FunFam" id="3.30.70.270:FF:000020">
    <property type="entry name" value="Transposon Tf2-6 polyprotein-like Protein"/>
    <property type="match status" value="1"/>
</dbReference>
<evidence type="ECO:0000256" key="1">
    <source>
        <dbReference type="ARBA" id="ARBA00010879"/>
    </source>
</evidence>
<evidence type="ECO:0000256" key="3">
    <source>
        <dbReference type="ARBA" id="ARBA00022670"/>
    </source>
</evidence>
<keyword evidence="12" id="KW-0863">Zinc-finger</keyword>
<keyword evidence="3" id="KW-0645">Protease</keyword>
<dbReference type="CDD" id="cd01647">
    <property type="entry name" value="RT_LTR"/>
    <property type="match status" value="1"/>
</dbReference>
<feature type="region of interest" description="Disordered" evidence="14">
    <location>
        <begin position="1674"/>
        <end position="1693"/>
    </location>
</feature>
<organism evidence="18 19">
    <name type="scientific">Oreochromis niloticus</name>
    <name type="common">Nile tilapia</name>
    <name type="synonym">Tilapia nilotica</name>
    <dbReference type="NCBI Taxonomy" id="8128"/>
    <lineage>
        <taxon>Eukaryota</taxon>
        <taxon>Metazoa</taxon>
        <taxon>Chordata</taxon>
        <taxon>Craniata</taxon>
        <taxon>Vertebrata</taxon>
        <taxon>Euteleostomi</taxon>
        <taxon>Actinopterygii</taxon>
        <taxon>Neopterygii</taxon>
        <taxon>Teleostei</taxon>
        <taxon>Neoteleostei</taxon>
        <taxon>Acanthomorphata</taxon>
        <taxon>Ovalentaria</taxon>
        <taxon>Cichlomorphae</taxon>
        <taxon>Cichliformes</taxon>
        <taxon>Cichlidae</taxon>
        <taxon>African cichlids</taxon>
        <taxon>Pseudocrenilabrinae</taxon>
        <taxon>Oreochromini</taxon>
        <taxon>Oreochromis</taxon>
    </lineage>
</organism>
<evidence type="ECO:0000256" key="10">
    <source>
        <dbReference type="ARBA" id="ARBA00023268"/>
    </source>
</evidence>
<keyword evidence="4" id="KW-0808">Transferase</keyword>
<feature type="region of interest" description="Disordered" evidence="14">
    <location>
        <begin position="1"/>
        <end position="27"/>
    </location>
</feature>
<dbReference type="InterPro" id="IPR021109">
    <property type="entry name" value="Peptidase_aspartic_dom_sf"/>
</dbReference>
<dbReference type="GeneTree" id="ENSGT01100000263500"/>
<dbReference type="SUPFAM" id="SSF56672">
    <property type="entry name" value="DNA/RNA polymerases"/>
    <property type="match status" value="1"/>
</dbReference>
<reference evidence="18" key="3">
    <citation type="submission" date="2025-09" db="UniProtKB">
        <authorList>
            <consortium name="Ensembl"/>
        </authorList>
    </citation>
    <scope>IDENTIFICATION</scope>
</reference>
<evidence type="ECO:0000259" key="16">
    <source>
        <dbReference type="PROSITE" id="PS50878"/>
    </source>
</evidence>
<dbReference type="Gene3D" id="3.10.20.370">
    <property type="match status" value="1"/>
</dbReference>
<evidence type="ECO:0000256" key="4">
    <source>
        <dbReference type="ARBA" id="ARBA00022679"/>
    </source>
</evidence>
<evidence type="ECO:0000256" key="12">
    <source>
        <dbReference type="PROSITE-ProRule" id="PRU00047"/>
    </source>
</evidence>
<dbReference type="InterPro" id="IPR036397">
    <property type="entry name" value="RNaseH_sf"/>
</dbReference>
<dbReference type="Ensembl" id="ENSONIT00000052281.1">
    <property type="protein sequence ID" value="ENSONIP00000032357.1"/>
    <property type="gene ID" value="ENSONIG00000029219.1"/>
</dbReference>
<dbReference type="PROSITE" id="PS50158">
    <property type="entry name" value="ZF_CCHC"/>
    <property type="match status" value="1"/>
</dbReference>
<dbReference type="Gene3D" id="3.30.70.270">
    <property type="match status" value="2"/>
</dbReference>
<dbReference type="CDD" id="cd00303">
    <property type="entry name" value="retropepsin_like"/>
    <property type="match status" value="1"/>
</dbReference>
<protein>
    <recommendedName>
        <fullName evidence="11">Gypsy retrotransposon integrase-like protein 1</fullName>
        <ecNumber evidence="2">3.1.26.4</ecNumber>
    </recommendedName>
</protein>
<dbReference type="GO" id="GO:0003676">
    <property type="term" value="F:nucleic acid binding"/>
    <property type="evidence" value="ECO:0007669"/>
    <property type="project" value="InterPro"/>
</dbReference>
<evidence type="ECO:0000259" key="17">
    <source>
        <dbReference type="PROSITE" id="PS50994"/>
    </source>
</evidence>
<dbReference type="InterPro" id="IPR001878">
    <property type="entry name" value="Znf_CCHC"/>
</dbReference>
<dbReference type="Gene3D" id="1.10.340.70">
    <property type="match status" value="1"/>
</dbReference>
<keyword evidence="8" id="KW-0378">Hydrolase</keyword>
<evidence type="ECO:0000256" key="13">
    <source>
        <dbReference type="SAM" id="Coils"/>
    </source>
</evidence>
<keyword evidence="10" id="KW-0511">Multifunctional enzyme</keyword>
<evidence type="ECO:0000256" key="2">
    <source>
        <dbReference type="ARBA" id="ARBA00012180"/>
    </source>
</evidence>
<dbReference type="InterPro" id="IPR050951">
    <property type="entry name" value="Retrovirus_Pol_polyprotein"/>
</dbReference>
<feature type="domain" description="CCHC-type" evidence="15">
    <location>
        <begin position="292"/>
        <end position="305"/>
    </location>
</feature>
<dbReference type="Gene3D" id="2.40.70.10">
    <property type="entry name" value="Acid Proteases"/>
    <property type="match status" value="1"/>
</dbReference>
<dbReference type="GO" id="GO:0015074">
    <property type="term" value="P:DNA integration"/>
    <property type="evidence" value="ECO:0007669"/>
    <property type="project" value="InterPro"/>
</dbReference>
<name>A0A669BA74_ORENI</name>